<comment type="miscellaneous">
    <text evidence="3">A lyase-type mechanism (elimination/hydration) is suggested for the cleavage of the lactyl ether bond of MurNAc 6-phosphate, with the formation of an alpha,beta-unsaturated aldehyde intermediate with (E)-stereochemistry, followed by the syn addition of water to give product.</text>
</comment>
<dbReference type="PROSITE" id="PS01272">
    <property type="entry name" value="GCKR"/>
    <property type="match status" value="1"/>
</dbReference>
<comment type="pathway">
    <text evidence="3">Amino-sugar metabolism; N-acetylmuramate degradation.</text>
</comment>
<dbReference type="Gene3D" id="1.10.8.1080">
    <property type="match status" value="1"/>
</dbReference>
<evidence type="ECO:0000313" key="5">
    <source>
        <dbReference type="EMBL" id="MBO1359509.1"/>
    </source>
</evidence>
<comment type="caution">
    <text evidence="5">The sequence shown here is derived from an EMBL/GenBank/DDBJ whole genome shotgun (WGS) entry which is preliminary data.</text>
</comment>
<evidence type="ECO:0000256" key="3">
    <source>
        <dbReference type="HAMAP-Rule" id="MF_00068"/>
    </source>
</evidence>
<comment type="function">
    <text evidence="3">Specifically catalyzes the cleavage of the D-lactyl ether substituent of MurNAc 6-phosphate, producing GlcNAc 6-phosphate and D-lactate. Together with AnmK, is also required for the utilization of anhydro-N-acetylmuramic acid (anhMurNAc) either imported from the medium or derived from its own cell wall murein, and thus plays a role in cell wall recycling.</text>
</comment>
<dbReference type="Pfam" id="PF22645">
    <property type="entry name" value="GKRP_SIS_N"/>
    <property type="match status" value="1"/>
</dbReference>
<dbReference type="InterPro" id="IPR001347">
    <property type="entry name" value="SIS_dom"/>
</dbReference>
<accession>A0ABS3LUD1</accession>
<dbReference type="NCBIfam" id="NF009222">
    <property type="entry name" value="PRK12570.1"/>
    <property type="match status" value="1"/>
</dbReference>
<dbReference type="Gene3D" id="3.40.50.10490">
    <property type="entry name" value="Glucose-6-phosphate isomerase like protein, domain 1"/>
    <property type="match status" value="1"/>
</dbReference>
<comment type="pathway">
    <text evidence="3">Cell wall biogenesis; peptidoglycan recycling.</text>
</comment>
<gene>
    <name evidence="3" type="primary">murQ</name>
    <name evidence="5" type="ORF">J2D73_06815</name>
</gene>
<comment type="pathway">
    <text evidence="3">Amino-sugar metabolism; 1,6-anhydro-N-acetylmuramate degradation.</text>
</comment>
<dbReference type="PANTHER" id="PTHR10088:SF4">
    <property type="entry name" value="GLUCOKINASE REGULATORY PROTEIN"/>
    <property type="match status" value="1"/>
</dbReference>
<keyword evidence="2 3" id="KW-0119">Carbohydrate metabolism</keyword>
<reference evidence="5 6" key="1">
    <citation type="submission" date="2021-03" db="EMBL/GenBank/DDBJ databases">
        <title>The complete genome sequence of Acetobacter sacchari TBRC 11175.</title>
        <authorList>
            <person name="Charoenyingcharoen P."/>
            <person name="Yukphan P."/>
        </authorList>
    </citation>
    <scope>NUCLEOTIDE SEQUENCE [LARGE SCALE GENOMIC DNA]</scope>
    <source>
        <strain evidence="5 6">TBRC 11175</strain>
    </source>
</reference>
<dbReference type="InterPro" id="IPR046348">
    <property type="entry name" value="SIS_dom_sf"/>
</dbReference>
<comment type="similarity">
    <text evidence="3">Belongs to the GCKR-like family. MurNAc-6-P etherase subfamily.</text>
</comment>
<evidence type="ECO:0000256" key="1">
    <source>
        <dbReference type="ARBA" id="ARBA00023239"/>
    </source>
</evidence>
<dbReference type="InterPro" id="IPR005486">
    <property type="entry name" value="Glucokinase_regulatory_CS"/>
</dbReference>
<evidence type="ECO:0000259" key="4">
    <source>
        <dbReference type="PROSITE" id="PS51464"/>
    </source>
</evidence>
<keyword evidence="6" id="KW-1185">Reference proteome</keyword>
<dbReference type="SUPFAM" id="SSF53697">
    <property type="entry name" value="SIS domain"/>
    <property type="match status" value="1"/>
</dbReference>
<organism evidence="5 6">
    <name type="scientific">Acetobacter sacchari</name>
    <dbReference type="NCBI Taxonomy" id="2661687"/>
    <lineage>
        <taxon>Bacteria</taxon>
        <taxon>Pseudomonadati</taxon>
        <taxon>Pseudomonadota</taxon>
        <taxon>Alphaproteobacteria</taxon>
        <taxon>Acetobacterales</taxon>
        <taxon>Acetobacteraceae</taxon>
        <taxon>Acetobacter</taxon>
    </lineage>
</organism>
<feature type="active site" evidence="3">
    <location>
        <position position="149"/>
    </location>
</feature>
<dbReference type="EMBL" id="JAFVMF010000006">
    <property type="protein sequence ID" value="MBO1359509.1"/>
    <property type="molecule type" value="Genomic_DNA"/>
</dbReference>
<dbReference type="Proteomes" id="UP000664771">
    <property type="component" value="Unassembled WGS sequence"/>
</dbReference>
<protein>
    <recommendedName>
        <fullName evidence="3">N-acetylmuramic acid 6-phosphate etherase</fullName>
        <shortName evidence="3">MurNAc-6-P etherase</shortName>
        <ecNumber evidence="3">4.2.1.126</ecNumber>
    </recommendedName>
    <alternativeName>
        <fullName evidence="3">N-acetylmuramic acid 6-phosphate hydrolase</fullName>
    </alternativeName>
    <alternativeName>
        <fullName evidence="3">N-acetylmuramic acid 6-phosphate lyase</fullName>
    </alternativeName>
</protein>
<comment type="subunit">
    <text evidence="3">Homodimer.</text>
</comment>
<sequence length="333" mass="34665">MVRSVVRQGARCREPTVQARKYDLLTNDDARTPSALASAGVATERRDERFADIDLWSTGSILSALGEAQMAAAAIAYAAAPQIEAVVDAALPGMRNGGRLFYVGAGTSGRVGLQDGVELTPTFGLPPERLVLLLAGGAKALFEAVEGAEDREDVARADVLAHDPGPDDLVIGVAASGRTPYTCSAVRVAREKGALTVGVSSNPQGKLLQAASMSIVLSTGPEVISGSTRLKAGTAQKAALNMLSTALMIRLGHAYRGQMVDMRIVNAKLRVRAISMVRRLAGGTDAEIEAALAAAGDNVKRAVMIRKGVPVSEIEVRLEAAGGDLRRALGETA</sequence>
<dbReference type="NCBIfam" id="NF003915">
    <property type="entry name" value="PRK05441.1"/>
    <property type="match status" value="1"/>
</dbReference>
<proteinExistence type="inferred from homology"/>
<dbReference type="InterPro" id="IPR040190">
    <property type="entry name" value="MURQ/GCKR"/>
</dbReference>
<name>A0ABS3LUD1_9PROT</name>
<evidence type="ECO:0000256" key="2">
    <source>
        <dbReference type="ARBA" id="ARBA00023277"/>
    </source>
</evidence>
<dbReference type="InterPro" id="IPR005488">
    <property type="entry name" value="Etherase_MurQ"/>
</dbReference>
<keyword evidence="1 3" id="KW-0456">Lyase</keyword>
<feature type="domain" description="SIS" evidence="4">
    <location>
        <begin position="90"/>
        <end position="253"/>
    </location>
</feature>
<dbReference type="PANTHER" id="PTHR10088">
    <property type="entry name" value="GLUCOKINASE REGULATORY PROTEIN"/>
    <property type="match status" value="1"/>
</dbReference>
<dbReference type="HAMAP" id="MF_00068">
    <property type="entry name" value="MurQ"/>
    <property type="match status" value="1"/>
</dbReference>
<dbReference type="PROSITE" id="PS51464">
    <property type="entry name" value="SIS"/>
    <property type="match status" value="1"/>
</dbReference>
<evidence type="ECO:0000313" key="6">
    <source>
        <dbReference type="Proteomes" id="UP000664771"/>
    </source>
</evidence>
<comment type="catalytic activity">
    <reaction evidence="3">
        <text>N-acetyl-D-muramate 6-phosphate + H2O = N-acetyl-D-glucosamine 6-phosphate + (R)-lactate</text>
        <dbReference type="Rhea" id="RHEA:26410"/>
        <dbReference type="ChEBI" id="CHEBI:15377"/>
        <dbReference type="ChEBI" id="CHEBI:16004"/>
        <dbReference type="ChEBI" id="CHEBI:57513"/>
        <dbReference type="ChEBI" id="CHEBI:58722"/>
        <dbReference type="EC" id="4.2.1.126"/>
    </reaction>
</comment>
<dbReference type="EC" id="4.2.1.126" evidence="3"/>
<feature type="active site" description="Proton donor" evidence="3">
    <location>
        <position position="118"/>
    </location>
</feature>
<dbReference type="CDD" id="cd05007">
    <property type="entry name" value="SIS_Etherase"/>
    <property type="match status" value="1"/>
</dbReference>